<evidence type="ECO:0000256" key="7">
    <source>
        <dbReference type="ARBA" id="ARBA00022833"/>
    </source>
</evidence>
<dbReference type="InterPro" id="IPR013083">
    <property type="entry name" value="Znf_RING/FYVE/PHD"/>
</dbReference>
<keyword evidence="13" id="KW-1185">Reference proteome</keyword>
<organism evidence="12 13">
    <name type="scientific">Ilex paraguariensis</name>
    <name type="common">yerba mate</name>
    <dbReference type="NCBI Taxonomy" id="185542"/>
    <lineage>
        <taxon>Eukaryota</taxon>
        <taxon>Viridiplantae</taxon>
        <taxon>Streptophyta</taxon>
        <taxon>Embryophyta</taxon>
        <taxon>Tracheophyta</taxon>
        <taxon>Spermatophyta</taxon>
        <taxon>Magnoliopsida</taxon>
        <taxon>eudicotyledons</taxon>
        <taxon>Gunneridae</taxon>
        <taxon>Pentapetalae</taxon>
        <taxon>asterids</taxon>
        <taxon>campanulids</taxon>
        <taxon>Aquifoliales</taxon>
        <taxon>Aquifoliaceae</taxon>
        <taxon>Ilex</taxon>
    </lineage>
</organism>
<feature type="region of interest" description="Disordered" evidence="9">
    <location>
        <begin position="112"/>
        <end position="151"/>
    </location>
</feature>
<evidence type="ECO:0000256" key="2">
    <source>
        <dbReference type="ARBA" id="ARBA00012483"/>
    </source>
</evidence>
<sequence length="575" mass="63966">MDADLENISSESPQPTVHGHMNGTLAVDHFCPQAACALCERILSSDNQAGNLEAISICGDCEFLFLEDIGTPIHHSHQRRPPRLRRRYSSSESIENLFSQQFSHLINLARQNQPSVSENENQSVDNDAAASLGQQTSSRTTPSASRRWRRRVLSDTESDGFDSFYGESESNVSFSGYRLFPGESDTVSFSAYGGDSDASVDDHSFLDNEIFGHPDRGSDVDSDTDMDPMHAGLNQWNSDDEEEDEDDDEEDIEWEEADAEENTVDSLEMGAQLERSLSSNEGSLLVNSRRHLHSPEFEGTFPLRIRDRGQTYIPNILANLESSELQRYIRNSGDYLDARGFEELLEHLADTDSSRRGAPPAAVSFVTSLPHVVINEEHEKQDTLACAICKESLSVGTAVNQLPCFHFYHPSCILPWLSARNSCPLCRYELPTDDKDYEDGKRSSGSGLEIQEIQQQGMNEDSFSDITDGDEADEANKFSHGQTEQGELLDVDRAAGTYGRERERGRWFFLAAAAPIVSLVGIALVLWLGNPLTGRRGPVGVGEFPVQGQHPNHSLGSRPSNRRENHRSGSWWSLF</sequence>
<keyword evidence="5 8" id="KW-0863">Zinc-finger</keyword>
<feature type="region of interest" description="Disordered" evidence="9">
    <location>
        <begin position="540"/>
        <end position="575"/>
    </location>
</feature>
<dbReference type="GO" id="GO:0008270">
    <property type="term" value="F:zinc ion binding"/>
    <property type="evidence" value="ECO:0007669"/>
    <property type="project" value="UniProtKB-KW"/>
</dbReference>
<dbReference type="Proteomes" id="UP001642360">
    <property type="component" value="Unassembled WGS sequence"/>
</dbReference>
<dbReference type="PANTHER" id="PTHR15710">
    <property type="entry name" value="E3 UBIQUITIN-PROTEIN LIGASE PRAJA"/>
    <property type="match status" value="1"/>
</dbReference>
<feature type="compositionally biased region" description="Acidic residues" evidence="9">
    <location>
        <begin position="238"/>
        <end position="263"/>
    </location>
</feature>
<keyword evidence="3" id="KW-0808">Transferase</keyword>
<feature type="compositionally biased region" description="Low complexity" evidence="9">
    <location>
        <begin position="136"/>
        <end position="145"/>
    </location>
</feature>
<evidence type="ECO:0000256" key="3">
    <source>
        <dbReference type="ARBA" id="ARBA00022679"/>
    </source>
</evidence>
<protein>
    <recommendedName>
        <fullName evidence="2">RING-type E3 ubiquitin transferase</fullName>
        <ecNumber evidence="2">2.3.2.27</ecNumber>
    </recommendedName>
</protein>
<keyword evidence="10" id="KW-0472">Membrane</keyword>
<evidence type="ECO:0000256" key="1">
    <source>
        <dbReference type="ARBA" id="ARBA00000900"/>
    </source>
</evidence>
<evidence type="ECO:0000256" key="4">
    <source>
        <dbReference type="ARBA" id="ARBA00022723"/>
    </source>
</evidence>
<proteinExistence type="predicted"/>
<reference evidence="12 13" key="1">
    <citation type="submission" date="2024-02" db="EMBL/GenBank/DDBJ databases">
        <authorList>
            <person name="Vignale AGUSTIN F."/>
            <person name="Sosa J E."/>
            <person name="Modenutti C."/>
        </authorList>
    </citation>
    <scope>NUCLEOTIDE SEQUENCE [LARGE SCALE GENOMIC DNA]</scope>
</reference>
<dbReference type="EC" id="2.3.2.27" evidence="2"/>
<feature type="region of interest" description="Disordered" evidence="9">
    <location>
        <begin position="210"/>
        <end position="266"/>
    </location>
</feature>
<dbReference type="SUPFAM" id="SSF57850">
    <property type="entry name" value="RING/U-box"/>
    <property type="match status" value="1"/>
</dbReference>
<evidence type="ECO:0000256" key="8">
    <source>
        <dbReference type="PROSITE-ProRule" id="PRU00175"/>
    </source>
</evidence>
<accession>A0ABC8SF43</accession>
<evidence type="ECO:0000313" key="12">
    <source>
        <dbReference type="EMBL" id="CAK9153774.1"/>
    </source>
</evidence>
<feature type="region of interest" description="Disordered" evidence="9">
    <location>
        <begin position="1"/>
        <end position="20"/>
    </location>
</feature>
<feature type="compositionally biased region" description="Basic and acidic residues" evidence="9">
    <location>
        <begin position="210"/>
        <end position="219"/>
    </location>
</feature>
<dbReference type="PANTHER" id="PTHR15710:SF242">
    <property type="entry name" value="OS06G0633500 PROTEIN"/>
    <property type="match status" value="1"/>
</dbReference>
<dbReference type="Gene3D" id="3.30.40.10">
    <property type="entry name" value="Zinc/RING finger domain, C3HC4 (zinc finger)"/>
    <property type="match status" value="1"/>
</dbReference>
<evidence type="ECO:0000256" key="5">
    <source>
        <dbReference type="ARBA" id="ARBA00022771"/>
    </source>
</evidence>
<feature type="transmembrane region" description="Helical" evidence="10">
    <location>
        <begin position="507"/>
        <end position="528"/>
    </location>
</feature>
<keyword evidence="10" id="KW-0812">Transmembrane</keyword>
<feature type="compositionally biased region" description="Polar residues" evidence="9">
    <location>
        <begin position="549"/>
        <end position="559"/>
    </location>
</feature>
<dbReference type="FunFam" id="3.30.40.10:FF:000022">
    <property type="entry name" value="E3 ubiquitin-protein ligase RING1-like"/>
    <property type="match status" value="1"/>
</dbReference>
<feature type="region of interest" description="Disordered" evidence="9">
    <location>
        <begin position="461"/>
        <end position="490"/>
    </location>
</feature>
<keyword evidence="6" id="KW-0833">Ubl conjugation pathway</keyword>
<dbReference type="InterPro" id="IPR001841">
    <property type="entry name" value="Znf_RING"/>
</dbReference>
<keyword evidence="7" id="KW-0862">Zinc</keyword>
<evidence type="ECO:0000256" key="10">
    <source>
        <dbReference type="SAM" id="Phobius"/>
    </source>
</evidence>
<dbReference type="AlphaFoldDB" id="A0ABC8SF43"/>
<gene>
    <name evidence="12" type="ORF">ILEXP_LOCUS22069</name>
</gene>
<feature type="domain" description="RING-type" evidence="11">
    <location>
        <begin position="386"/>
        <end position="427"/>
    </location>
</feature>
<comment type="caution">
    <text evidence="12">The sequence shown here is derived from an EMBL/GenBank/DDBJ whole genome shotgun (WGS) entry which is preliminary data.</text>
</comment>
<keyword evidence="4" id="KW-0479">Metal-binding</keyword>
<dbReference type="SMART" id="SM00184">
    <property type="entry name" value="RING"/>
    <property type="match status" value="1"/>
</dbReference>
<keyword evidence="10" id="KW-1133">Transmembrane helix</keyword>
<name>A0ABC8SF43_9AQUA</name>
<evidence type="ECO:0000313" key="13">
    <source>
        <dbReference type="Proteomes" id="UP001642360"/>
    </source>
</evidence>
<dbReference type="GO" id="GO:0061630">
    <property type="term" value="F:ubiquitin protein ligase activity"/>
    <property type="evidence" value="ECO:0007669"/>
    <property type="project" value="UniProtKB-EC"/>
</dbReference>
<feature type="compositionally biased region" description="Polar residues" evidence="9">
    <location>
        <begin position="112"/>
        <end position="125"/>
    </location>
</feature>
<evidence type="ECO:0000256" key="6">
    <source>
        <dbReference type="ARBA" id="ARBA00022786"/>
    </source>
</evidence>
<evidence type="ECO:0000256" key="9">
    <source>
        <dbReference type="SAM" id="MobiDB-lite"/>
    </source>
</evidence>
<evidence type="ECO:0000259" key="11">
    <source>
        <dbReference type="PROSITE" id="PS50089"/>
    </source>
</evidence>
<dbReference type="Pfam" id="PF13639">
    <property type="entry name" value="zf-RING_2"/>
    <property type="match status" value="1"/>
</dbReference>
<comment type="catalytic activity">
    <reaction evidence="1">
        <text>S-ubiquitinyl-[E2 ubiquitin-conjugating enzyme]-L-cysteine + [acceptor protein]-L-lysine = [E2 ubiquitin-conjugating enzyme]-L-cysteine + N(6)-ubiquitinyl-[acceptor protein]-L-lysine.</text>
        <dbReference type="EC" id="2.3.2.27"/>
    </reaction>
</comment>
<dbReference type="EMBL" id="CAUOFW020002447">
    <property type="protein sequence ID" value="CAK9153774.1"/>
    <property type="molecule type" value="Genomic_DNA"/>
</dbReference>
<dbReference type="PROSITE" id="PS50089">
    <property type="entry name" value="ZF_RING_2"/>
    <property type="match status" value="1"/>
</dbReference>